<dbReference type="GO" id="GO:0016020">
    <property type="term" value="C:membrane"/>
    <property type="evidence" value="ECO:0007669"/>
    <property type="project" value="UniProtKB-SubCell"/>
</dbReference>
<name>A0ABD1QLD2_9LAMI</name>
<dbReference type="InterPro" id="IPR044851">
    <property type="entry name" value="Wax_synthase"/>
</dbReference>
<protein>
    <submittedName>
        <fullName evidence="11">Acyl-CoA--sterol O-acyltransferase 1</fullName>
    </submittedName>
</protein>
<accession>A0ABD1QLD2</accession>
<proteinExistence type="inferred from homology"/>
<dbReference type="PANTHER" id="PTHR31595:SF77">
    <property type="entry name" value="ACYL-COA--STEROL O-ACYLTRANSFERASE 1-LIKE"/>
    <property type="match status" value="1"/>
</dbReference>
<comment type="similarity">
    <text evidence="2">Belongs to the wax synthase family.</text>
</comment>
<evidence type="ECO:0000256" key="9">
    <source>
        <dbReference type="SAM" id="Phobius"/>
    </source>
</evidence>
<keyword evidence="6" id="KW-0443">Lipid metabolism</keyword>
<dbReference type="Proteomes" id="UP001604336">
    <property type="component" value="Unassembled WGS sequence"/>
</dbReference>
<dbReference type="EMBL" id="JBFOLK010000011">
    <property type="protein sequence ID" value="KAL2475721.1"/>
    <property type="molecule type" value="Genomic_DNA"/>
</dbReference>
<feature type="transmembrane region" description="Helical" evidence="9">
    <location>
        <begin position="309"/>
        <end position="329"/>
    </location>
</feature>
<feature type="transmembrane region" description="Helical" evidence="9">
    <location>
        <begin position="20"/>
        <end position="38"/>
    </location>
</feature>
<keyword evidence="12" id="KW-1185">Reference proteome</keyword>
<feature type="transmembrane region" description="Helical" evidence="9">
    <location>
        <begin position="277"/>
        <end position="297"/>
    </location>
</feature>
<evidence type="ECO:0000256" key="8">
    <source>
        <dbReference type="ARBA" id="ARBA00023315"/>
    </source>
</evidence>
<dbReference type="Pfam" id="PF13813">
    <property type="entry name" value="MBOAT_2"/>
    <property type="match status" value="1"/>
</dbReference>
<evidence type="ECO:0000256" key="4">
    <source>
        <dbReference type="ARBA" id="ARBA00022692"/>
    </source>
</evidence>
<evidence type="ECO:0000256" key="1">
    <source>
        <dbReference type="ARBA" id="ARBA00004141"/>
    </source>
</evidence>
<evidence type="ECO:0000256" key="5">
    <source>
        <dbReference type="ARBA" id="ARBA00022989"/>
    </source>
</evidence>
<dbReference type="PANTHER" id="PTHR31595">
    <property type="entry name" value="LONG-CHAIN-ALCOHOL O-FATTY-ACYLTRANSFERASE 3-RELATED"/>
    <property type="match status" value="1"/>
</dbReference>
<dbReference type="GO" id="GO:0016746">
    <property type="term" value="F:acyltransferase activity"/>
    <property type="evidence" value="ECO:0007669"/>
    <property type="project" value="UniProtKB-KW"/>
</dbReference>
<feature type="transmembrane region" description="Helical" evidence="9">
    <location>
        <begin position="247"/>
        <end position="271"/>
    </location>
</feature>
<feature type="transmembrane region" description="Helical" evidence="9">
    <location>
        <begin position="139"/>
        <end position="156"/>
    </location>
</feature>
<dbReference type="InterPro" id="IPR017088">
    <property type="entry name" value="Wax_synthase_Magnoliopsida"/>
</dbReference>
<sequence>MEGYTDMKKVMSYWMEGEINNFIKVWLSVYVSLSYCYLSGKIVPKGTRRLISFLPVVGLFLLLPLKLHSMHLGGLTAFFIAWLANFKLLMFAFNNGPLSEPSLSLPRFLAIACLPIKLQNSQSENKNQISQTEKGHKSLLNYAIKGLLLALLIKIYDYTDYIHPTIMLGLYCFHVYFCLEITLAIAAAMARAMLGAELEPQFNEPYLSTSLQDFWGRRWNLMVSRILRPTVYVPVLSWSTNILGRKWAPLPAIMSTFVVSGLIHELIFYYLGRVNPTWEITWFFLLHGACLMAEIAVKKSVKGRLHLPRIIATIFTVGFAMITGFWLFFPQLLRCKADERAFAEYVAVGAFVKDIFRALTSRVPFSYT</sequence>
<dbReference type="PIRSF" id="PIRSF037006">
    <property type="entry name" value="Wax_synthase"/>
    <property type="match status" value="1"/>
</dbReference>
<evidence type="ECO:0000256" key="3">
    <source>
        <dbReference type="ARBA" id="ARBA00022679"/>
    </source>
</evidence>
<evidence type="ECO:0000256" key="7">
    <source>
        <dbReference type="ARBA" id="ARBA00023136"/>
    </source>
</evidence>
<comment type="caution">
    <text evidence="11">The sequence shown here is derived from an EMBL/GenBank/DDBJ whole genome shotgun (WGS) entry which is preliminary data.</text>
</comment>
<evidence type="ECO:0000259" key="10">
    <source>
        <dbReference type="Pfam" id="PF13813"/>
    </source>
</evidence>
<feature type="transmembrane region" description="Helical" evidence="9">
    <location>
        <begin position="50"/>
        <end position="67"/>
    </location>
</feature>
<comment type="subcellular location">
    <subcellularLocation>
        <location evidence="1">Membrane</location>
        <topology evidence="1">Multi-pass membrane protein</topology>
    </subcellularLocation>
</comment>
<dbReference type="InterPro" id="IPR032805">
    <property type="entry name" value="Wax_synthase_dom"/>
</dbReference>
<dbReference type="AlphaFoldDB" id="A0ABD1QLD2"/>
<keyword evidence="3" id="KW-0808">Transferase</keyword>
<keyword evidence="8" id="KW-0012">Acyltransferase</keyword>
<feature type="transmembrane region" description="Helical" evidence="9">
    <location>
        <begin position="73"/>
        <end position="93"/>
    </location>
</feature>
<keyword evidence="7 9" id="KW-0472">Membrane</keyword>
<organism evidence="11 12">
    <name type="scientific">Abeliophyllum distichum</name>
    <dbReference type="NCBI Taxonomy" id="126358"/>
    <lineage>
        <taxon>Eukaryota</taxon>
        <taxon>Viridiplantae</taxon>
        <taxon>Streptophyta</taxon>
        <taxon>Embryophyta</taxon>
        <taxon>Tracheophyta</taxon>
        <taxon>Spermatophyta</taxon>
        <taxon>Magnoliopsida</taxon>
        <taxon>eudicotyledons</taxon>
        <taxon>Gunneridae</taxon>
        <taxon>Pentapetalae</taxon>
        <taxon>asterids</taxon>
        <taxon>lamiids</taxon>
        <taxon>Lamiales</taxon>
        <taxon>Oleaceae</taxon>
        <taxon>Forsythieae</taxon>
        <taxon>Abeliophyllum</taxon>
    </lineage>
</organism>
<keyword evidence="5 9" id="KW-1133">Transmembrane helix</keyword>
<evidence type="ECO:0000313" key="11">
    <source>
        <dbReference type="EMBL" id="KAL2475721.1"/>
    </source>
</evidence>
<gene>
    <name evidence="11" type="ORF">Adt_36457</name>
</gene>
<feature type="transmembrane region" description="Helical" evidence="9">
    <location>
        <begin position="168"/>
        <end position="190"/>
    </location>
</feature>
<keyword evidence="4 9" id="KW-0812">Transmembrane</keyword>
<evidence type="ECO:0000313" key="12">
    <source>
        <dbReference type="Proteomes" id="UP001604336"/>
    </source>
</evidence>
<dbReference type="GO" id="GO:0006629">
    <property type="term" value="P:lipid metabolic process"/>
    <property type="evidence" value="ECO:0007669"/>
    <property type="project" value="UniProtKB-KW"/>
</dbReference>
<evidence type="ECO:0000256" key="6">
    <source>
        <dbReference type="ARBA" id="ARBA00023098"/>
    </source>
</evidence>
<reference evidence="12" key="1">
    <citation type="submission" date="2024-07" db="EMBL/GenBank/DDBJ databases">
        <title>Two chromosome-level genome assemblies of Korean endemic species Abeliophyllum distichum and Forsythia ovata (Oleaceae).</title>
        <authorList>
            <person name="Jang H."/>
        </authorList>
    </citation>
    <scope>NUCLEOTIDE SEQUENCE [LARGE SCALE GENOMIC DNA]</scope>
</reference>
<feature type="domain" description="Wax synthase" evidence="10">
    <location>
        <begin position="199"/>
        <end position="285"/>
    </location>
</feature>
<evidence type="ECO:0000256" key="2">
    <source>
        <dbReference type="ARBA" id="ARBA00007282"/>
    </source>
</evidence>